<reference evidence="2" key="1">
    <citation type="submission" date="2021-01" db="EMBL/GenBank/DDBJ databases">
        <title>Modified the classification status of verrucomicrobia.</title>
        <authorList>
            <person name="Feng X."/>
        </authorList>
    </citation>
    <scope>NUCLEOTIDE SEQUENCE</scope>
    <source>
        <strain evidence="2">KCTC 22201</strain>
    </source>
</reference>
<proteinExistence type="predicted"/>
<accession>A0A934RFA7</accession>
<dbReference type="EMBL" id="JAENII010000011">
    <property type="protein sequence ID" value="MBK1828086.1"/>
    <property type="molecule type" value="Genomic_DNA"/>
</dbReference>
<gene>
    <name evidence="2" type="ORF">JIN81_13725</name>
</gene>
<feature type="domain" description="Carrier" evidence="1">
    <location>
        <begin position="1"/>
        <end position="75"/>
    </location>
</feature>
<dbReference type="Proteomes" id="UP000658278">
    <property type="component" value="Unassembled WGS sequence"/>
</dbReference>
<evidence type="ECO:0000313" key="2">
    <source>
        <dbReference type="EMBL" id="MBK1828086.1"/>
    </source>
</evidence>
<dbReference type="AlphaFoldDB" id="A0A934RFA7"/>
<comment type="caution">
    <text evidence="2">The sequence shown here is derived from an EMBL/GenBank/DDBJ whole genome shotgun (WGS) entry which is preliminary data.</text>
</comment>
<name>A0A934RFA7_9BACT</name>
<keyword evidence="3" id="KW-1185">Reference proteome</keyword>
<evidence type="ECO:0000259" key="1">
    <source>
        <dbReference type="PROSITE" id="PS50075"/>
    </source>
</evidence>
<dbReference type="InterPro" id="IPR009081">
    <property type="entry name" value="PP-bd_ACP"/>
</dbReference>
<dbReference type="Gene3D" id="1.10.1200.10">
    <property type="entry name" value="ACP-like"/>
    <property type="match status" value="1"/>
</dbReference>
<dbReference type="InterPro" id="IPR036736">
    <property type="entry name" value="ACP-like_sf"/>
</dbReference>
<dbReference type="RefSeq" id="WP_200280779.1">
    <property type="nucleotide sequence ID" value="NZ_JAENII010000011.1"/>
</dbReference>
<dbReference type="Pfam" id="PF00550">
    <property type="entry name" value="PP-binding"/>
    <property type="match status" value="1"/>
</dbReference>
<organism evidence="2 3">
    <name type="scientific">Haloferula rosea</name>
    <dbReference type="NCBI Taxonomy" id="490093"/>
    <lineage>
        <taxon>Bacteria</taxon>
        <taxon>Pseudomonadati</taxon>
        <taxon>Verrucomicrobiota</taxon>
        <taxon>Verrucomicrobiia</taxon>
        <taxon>Verrucomicrobiales</taxon>
        <taxon>Verrucomicrobiaceae</taxon>
        <taxon>Haloferula</taxon>
    </lineage>
</organism>
<evidence type="ECO:0000313" key="3">
    <source>
        <dbReference type="Proteomes" id="UP000658278"/>
    </source>
</evidence>
<sequence length="75" mass="8470">METKILEIIQTEILDSPETLTSETDLFEAGLDSMAIMQLLLHIEDHFDVVLEPADLSKENFQTAPKIVALIESKR</sequence>
<dbReference type="PROSITE" id="PS50075">
    <property type="entry name" value="CARRIER"/>
    <property type="match status" value="1"/>
</dbReference>
<protein>
    <submittedName>
        <fullName evidence="2">Acyl carrier protein</fullName>
    </submittedName>
</protein>
<dbReference type="SUPFAM" id="SSF47336">
    <property type="entry name" value="ACP-like"/>
    <property type="match status" value="1"/>
</dbReference>